<name>A0AAV7ELM7_ARIFI</name>
<proteinExistence type="predicted"/>
<evidence type="ECO:0000313" key="3">
    <source>
        <dbReference type="Proteomes" id="UP000825729"/>
    </source>
</evidence>
<dbReference type="AlphaFoldDB" id="A0AAV7ELM7"/>
<feature type="compositionally biased region" description="Polar residues" evidence="1">
    <location>
        <begin position="74"/>
        <end position="87"/>
    </location>
</feature>
<accession>A0AAV7ELM7</accession>
<dbReference type="Proteomes" id="UP000825729">
    <property type="component" value="Unassembled WGS sequence"/>
</dbReference>
<sequence>MAQTRETSGNVTIDPMRRTDLSLSLAIWKKELSQTLKEFREKMQDVQDMLGGELAGVKARMVLMEGTVLISNSPPLQLPRSTCSRSGTPPHHKPRNPDWRSGYWGPRTRTVHNEPRGAGQKCSAEEIGNSESLSALSLSMVALRSSADYQWVGVSVRPHDAGNSKSSPREMLRRRKCRIRKKILKVSDPVSRVHSDPRLALGPCFDVSLGRNE</sequence>
<keyword evidence="3" id="KW-1185">Reference proteome</keyword>
<evidence type="ECO:0000256" key="1">
    <source>
        <dbReference type="SAM" id="MobiDB-lite"/>
    </source>
</evidence>
<comment type="caution">
    <text evidence="2">The sequence shown here is derived from an EMBL/GenBank/DDBJ whole genome shotgun (WGS) entry which is preliminary data.</text>
</comment>
<organism evidence="2 3">
    <name type="scientific">Aristolochia fimbriata</name>
    <name type="common">White veined hardy Dutchman's pipe vine</name>
    <dbReference type="NCBI Taxonomy" id="158543"/>
    <lineage>
        <taxon>Eukaryota</taxon>
        <taxon>Viridiplantae</taxon>
        <taxon>Streptophyta</taxon>
        <taxon>Embryophyta</taxon>
        <taxon>Tracheophyta</taxon>
        <taxon>Spermatophyta</taxon>
        <taxon>Magnoliopsida</taxon>
        <taxon>Magnoliidae</taxon>
        <taxon>Piperales</taxon>
        <taxon>Aristolochiaceae</taxon>
        <taxon>Aristolochia</taxon>
    </lineage>
</organism>
<reference evidence="2 3" key="1">
    <citation type="submission" date="2021-07" db="EMBL/GenBank/DDBJ databases">
        <title>The Aristolochia fimbriata genome: insights into angiosperm evolution, floral development and chemical biosynthesis.</title>
        <authorList>
            <person name="Jiao Y."/>
        </authorList>
    </citation>
    <scope>NUCLEOTIDE SEQUENCE [LARGE SCALE GENOMIC DNA]</scope>
    <source>
        <strain evidence="2">IBCAS-2021</strain>
        <tissue evidence="2">Leaf</tissue>
    </source>
</reference>
<feature type="region of interest" description="Disordered" evidence="1">
    <location>
        <begin position="74"/>
        <end position="105"/>
    </location>
</feature>
<evidence type="ECO:0000313" key="2">
    <source>
        <dbReference type="EMBL" id="KAG9448497.1"/>
    </source>
</evidence>
<protein>
    <submittedName>
        <fullName evidence="2">Uncharacterized protein</fullName>
    </submittedName>
</protein>
<gene>
    <name evidence="2" type="ORF">H6P81_008462</name>
</gene>
<dbReference type="EMBL" id="JAINDJ010000004">
    <property type="protein sequence ID" value="KAG9448497.1"/>
    <property type="molecule type" value="Genomic_DNA"/>
</dbReference>